<proteinExistence type="predicted"/>
<organism evidence="1 2">
    <name type="scientific">Mahella australiensis (strain DSM 15567 / CIP 107919 / 50-1 BON)</name>
    <dbReference type="NCBI Taxonomy" id="697281"/>
    <lineage>
        <taxon>Bacteria</taxon>
        <taxon>Bacillati</taxon>
        <taxon>Bacillota</taxon>
        <taxon>Clostridia</taxon>
        <taxon>Thermoanaerobacterales</taxon>
        <taxon>Thermoanaerobacterales Family IV. Incertae Sedis</taxon>
        <taxon>Mahella</taxon>
    </lineage>
</organism>
<reference evidence="2" key="1">
    <citation type="submission" date="2010-11" db="EMBL/GenBank/DDBJ databases">
        <title>The complete genome of Mahella australiensis DSM 15567.</title>
        <authorList>
            <consortium name="US DOE Joint Genome Institute (JGI-PGF)"/>
            <person name="Lucas S."/>
            <person name="Copeland A."/>
            <person name="Lapidus A."/>
            <person name="Bruce D."/>
            <person name="Goodwin L."/>
            <person name="Pitluck S."/>
            <person name="Kyrpides N."/>
            <person name="Mavromatis K."/>
            <person name="Pagani I."/>
            <person name="Ivanova N."/>
            <person name="Teshima H."/>
            <person name="Brettin T."/>
            <person name="Detter J.C."/>
            <person name="Han C."/>
            <person name="Tapia R."/>
            <person name="Land M."/>
            <person name="Hauser L."/>
            <person name="Markowitz V."/>
            <person name="Cheng J.-F."/>
            <person name="Hugenholtz P."/>
            <person name="Woyke T."/>
            <person name="Wu D."/>
            <person name="Spring S."/>
            <person name="Pukall R."/>
            <person name="Steenblock K."/>
            <person name="Schneider S."/>
            <person name="Klenk H.-P."/>
            <person name="Eisen J.A."/>
        </authorList>
    </citation>
    <scope>NUCLEOTIDE SEQUENCE [LARGE SCALE GENOMIC DNA]</scope>
    <source>
        <strain evidence="2">DSM 15567 / CIP 107919 / 50-1 BON</strain>
    </source>
</reference>
<name>F3ZVG8_MAHA5</name>
<gene>
    <name evidence="1" type="ordered locus">Mahau_0095</name>
</gene>
<protein>
    <submittedName>
        <fullName evidence="1">Uncharacterized protein</fullName>
    </submittedName>
</protein>
<keyword evidence="2" id="KW-1185">Reference proteome</keyword>
<evidence type="ECO:0000313" key="2">
    <source>
        <dbReference type="Proteomes" id="UP000008457"/>
    </source>
</evidence>
<dbReference type="STRING" id="697281.Mahau_0095"/>
<dbReference type="RefSeq" id="WP_013779752.1">
    <property type="nucleotide sequence ID" value="NC_015520.1"/>
</dbReference>
<sequence length="90" mass="10508">MFRTEGQNEMLKVLCSRCDEMVHQQMATNYLLLKLVKHATGEKPADQFIEIAFNDLLTESHALERIKNFYPWLKEFAEDKADDSANDNKE</sequence>
<reference evidence="1 2" key="2">
    <citation type="journal article" date="2011" name="Stand. Genomic Sci.">
        <title>Complete genome sequence of Mahella australiensis type strain (50-1 BON).</title>
        <authorList>
            <person name="Sikorski J."/>
            <person name="Teshima H."/>
            <person name="Nolan M."/>
            <person name="Lucas S."/>
            <person name="Hammon N."/>
            <person name="Deshpande S."/>
            <person name="Cheng J.F."/>
            <person name="Pitluck S."/>
            <person name="Liolios K."/>
            <person name="Pagani I."/>
            <person name="Ivanova N."/>
            <person name="Huntemann M."/>
            <person name="Mavromatis K."/>
            <person name="Ovchinikova G."/>
            <person name="Pati A."/>
            <person name="Tapia R."/>
            <person name="Han C."/>
            <person name="Goodwin L."/>
            <person name="Chen A."/>
            <person name="Palaniappan K."/>
            <person name="Land M."/>
            <person name="Hauser L."/>
            <person name="Ngatchou-Djao O.D."/>
            <person name="Rohde M."/>
            <person name="Pukall R."/>
            <person name="Spring S."/>
            <person name="Abt B."/>
            <person name="Goker M."/>
            <person name="Detter J.C."/>
            <person name="Woyke T."/>
            <person name="Bristow J."/>
            <person name="Markowitz V."/>
            <person name="Hugenholtz P."/>
            <person name="Eisen J.A."/>
            <person name="Kyrpides N.C."/>
            <person name="Klenk H.P."/>
            <person name="Lapidus A."/>
        </authorList>
    </citation>
    <scope>NUCLEOTIDE SEQUENCE [LARGE SCALE GENOMIC DNA]</scope>
    <source>
        <strain evidence="2">DSM 15567 / CIP 107919 / 50-1 BON</strain>
    </source>
</reference>
<dbReference type="KEGG" id="mas:Mahau_0095"/>
<dbReference type="HOGENOM" id="CLU_2437324_0_0_9"/>
<dbReference type="EMBL" id="CP002360">
    <property type="protein sequence ID" value="AEE95318.1"/>
    <property type="molecule type" value="Genomic_DNA"/>
</dbReference>
<accession>F3ZVG8</accession>
<dbReference type="AlphaFoldDB" id="F3ZVG8"/>
<evidence type="ECO:0000313" key="1">
    <source>
        <dbReference type="EMBL" id="AEE95318.1"/>
    </source>
</evidence>
<dbReference type="Proteomes" id="UP000008457">
    <property type="component" value="Chromosome"/>
</dbReference>